<dbReference type="EMBL" id="SNRY01007004">
    <property type="protein sequence ID" value="KAA6311307.1"/>
    <property type="molecule type" value="Genomic_DNA"/>
</dbReference>
<dbReference type="AlphaFoldDB" id="A0A5J4PP72"/>
<comment type="caution">
    <text evidence="1">The sequence shown here is derived from an EMBL/GenBank/DDBJ whole genome shotgun (WGS) entry which is preliminary data.</text>
</comment>
<gene>
    <name evidence="1" type="ORF">EZS27_037539</name>
</gene>
<sequence>MLNEGKSYTTISMYIRCIRVLFKEAISM</sequence>
<evidence type="ECO:0000313" key="1">
    <source>
        <dbReference type="EMBL" id="KAA6311307.1"/>
    </source>
</evidence>
<name>A0A5J4PP72_9ZZZZ</name>
<organism evidence="1">
    <name type="scientific">termite gut metagenome</name>
    <dbReference type="NCBI Taxonomy" id="433724"/>
    <lineage>
        <taxon>unclassified sequences</taxon>
        <taxon>metagenomes</taxon>
        <taxon>organismal metagenomes</taxon>
    </lineage>
</organism>
<reference evidence="1" key="1">
    <citation type="submission" date="2019-03" db="EMBL/GenBank/DDBJ databases">
        <title>Single cell metagenomics reveals metabolic interactions within the superorganism composed of flagellate Streblomastix strix and complex community of Bacteroidetes bacteria on its surface.</title>
        <authorList>
            <person name="Treitli S.C."/>
            <person name="Kolisko M."/>
            <person name="Husnik F."/>
            <person name="Keeling P."/>
            <person name="Hampl V."/>
        </authorList>
    </citation>
    <scope>NUCLEOTIDE SEQUENCE</scope>
    <source>
        <strain evidence="1">STM</strain>
    </source>
</reference>
<feature type="non-terminal residue" evidence="1">
    <location>
        <position position="28"/>
    </location>
</feature>
<protein>
    <submittedName>
        <fullName evidence="1">Tyrosine recombinase XerC</fullName>
    </submittedName>
</protein>
<proteinExistence type="predicted"/>
<accession>A0A5J4PP72</accession>